<feature type="compositionally biased region" description="Basic and acidic residues" evidence="1">
    <location>
        <begin position="228"/>
        <end position="257"/>
    </location>
</feature>
<name>A0A9Y3V6L6_9CICH</name>
<dbReference type="Proteomes" id="UP000695023">
    <property type="component" value="Unplaced"/>
</dbReference>
<feature type="region of interest" description="Disordered" evidence="1">
    <location>
        <begin position="417"/>
        <end position="527"/>
    </location>
</feature>
<reference evidence="3 4" key="1">
    <citation type="submission" date="2025-04" db="UniProtKB">
        <authorList>
            <consortium name="RefSeq"/>
        </authorList>
    </citation>
    <scope>IDENTIFICATION</scope>
</reference>
<feature type="compositionally biased region" description="Low complexity" evidence="1">
    <location>
        <begin position="10"/>
        <end position="22"/>
    </location>
</feature>
<feature type="compositionally biased region" description="Polar residues" evidence="1">
    <location>
        <begin position="273"/>
        <end position="285"/>
    </location>
</feature>
<sequence>MSQSPNPADSQALLQSMLQKLKLQSEREGQGHRHTLGPENSSPGTNGIPSNKARSPAADSNFSFKFSHLQQPGHGGGVDRGFNSFPSQKDNSVGDTGDSRVMGQATQPAIAPTVTGQLFPTTSLKDASFERTNSEKWSFGNSAMKRSMPPNTDAAQSMGVNENQEHLKSKPKVYLWAVKNTDPFAGGQDNKALIVGNGGFGAMAENKDTQVASDSQITTNSSVRRKQRSSENKTRRWTQRLKERWKDRQGKKGKEEEGSIGDQKSGEEPEISHPNQVTESLINASNKDERTLRSLDTSGANKMLPARTDDATNDSHIRPASDFELGLGSFSLLEEITKGQEWAKFLSPSLSSSSANQRPLEDPMGQPPNQLNPHSSTPSNGILNQLGSGDNQWSFRSTESSRATDFSMAQTLPNAFPAASTDISGGKLHQTDPSEAMEDGHNYPHMQSGASRLEQQIRPPSFVVSTKNPLNKALKSRVTLNRKRQHQSADRRDDRLQADKISDGEQTDREGDMSSLNPTSSQMMVDTGESEHENVIPLYTLNSHSASLSPTAFNPLARAPHGVLKYPVSPESESSMETVNKRRRVEENRRVRFAEEVVAIEPPDMDLDTSDLEDDSAATDEDSVTEQECEVHPVAAGEEAPARRTALPAWILALKRKNTNKKRR</sequence>
<evidence type="ECO:0000313" key="5">
    <source>
        <dbReference type="RefSeq" id="XP_005723206.1"/>
    </source>
</evidence>
<dbReference type="RefSeq" id="XP_005723205.1">
    <property type="nucleotide sequence ID" value="XM_005723148.1"/>
</dbReference>
<dbReference type="GeneID" id="102195159"/>
<feature type="compositionally biased region" description="Polar residues" evidence="1">
    <location>
        <begin position="38"/>
        <end position="70"/>
    </location>
</feature>
<gene>
    <name evidence="3 4 5 6" type="primary">LOC102195159</name>
</gene>
<evidence type="ECO:0000313" key="4">
    <source>
        <dbReference type="RefSeq" id="XP_005723205.1"/>
    </source>
</evidence>
<dbReference type="RefSeq" id="XP_005723207.1">
    <property type="nucleotide sequence ID" value="XM_005723150.1"/>
</dbReference>
<keyword evidence="2" id="KW-1185">Reference proteome</keyword>
<feature type="compositionally biased region" description="Polar residues" evidence="1">
    <location>
        <begin position="149"/>
        <end position="162"/>
    </location>
</feature>
<feature type="compositionally biased region" description="Acidic residues" evidence="1">
    <location>
        <begin position="603"/>
        <end position="628"/>
    </location>
</feature>
<evidence type="ECO:0000313" key="2">
    <source>
        <dbReference type="Proteomes" id="UP000695023"/>
    </source>
</evidence>
<dbReference type="RefSeq" id="XP_005723204.1">
    <property type="nucleotide sequence ID" value="XM_005723147.1"/>
</dbReference>
<feature type="region of interest" description="Disordered" evidence="1">
    <location>
        <begin position="348"/>
        <end position="399"/>
    </location>
</feature>
<evidence type="ECO:0000313" key="6">
    <source>
        <dbReference type="RefSeq" id="XP_005723207.1"/>
    </source>
</evidence>
<proteinExistence type="predicted"/>
<feature type="region of interest" description="Disordered" evidence="1">
    <location>
        <begin position="139"/>
        <end position="162"/>
    </location>
</feature>
<evidence type="ECO:0000313" key="3">
    <source>
        <dbReference type="RefSeq" id="XP_005723204.1"/>
    </source>
</evidence>
<feature type="compositionally biased region" description="Polar residues" evidence="1">
    <location>
        <begin position="209"/>
        <end position="222"/>
    </location>
</feature>
<feature type="region of interest" description="Disordered" evidence="1">
    <location>
        <begin position="296"/>
        <end position="315"/>
    </location>
</feature>
<dbReference type="AlphaFoldDB" id="A0A9Y3V6L6"/>
<feature type="region of interest" description="Disordered" evidence="1">
    <location>
        <begin position="603"/>
        <end position="641"/>
    </location>
</feature>
<protein>
    <submittedName>
        <fullName evidence="3 4">Uncharacterized protein LOC102195159 isoform X1</fullName>
    </submittedName>
</protein>
<feature type="region of interest" description="Disordered" evidence="1">
    <location>
        <begin position="1"/>
        <end position="101"/>
    </location>
</feature>
<evidence type="ECO:0000256" key="1">
    <source>
        <dbReference type="SAM" id="MobiDB-lite"/>
    </source>
</evidence>
<feature type="compositionally biased region" description="Basic and acidic residues" evidence="1">
    <location>
        <begin position="487"/>
        <end position="512"/>
    </location>
</feature>
<feature type="compositionally biased region" description="Polar residues" evidence="1">
    <location>
        <begin position="84"/>
        <end position="94"/>
    </location>
</feature>
<feature type="compositionally biased region" description="Polar residues" evidence="1">
    <location>
        <begin position="514"/>
        <end position="524"/>
    </location>
</feature>
<accession>A0A9Y3V6L6</accession>
<organism evidence="2 3">
    <name type="scientific">Pundamilia nyererei</name>
    <dbReference type="NCBI Taxonomy" id="303518"/>
    <lineage>
        <taxon>Eukaryota</taxon>
        <taxon>Metazoa</taxon>
        <taxon>Chordata</taxon>
        <taxon>Craniata</taxon>
        <taxon>Vertebrata</taxon>
        <taxon>Euteleostomi</taxon>
        <taxon>Actinopterygii</taxon>
        <taxon>Neopterygii</taxon>
        <taxon>Teleostei</taxon>
        <taxon>Neoteleostei</taxon>
        <taxon>Acanthomorphata</taxon>
        <taxon>Ovalentaria</taxon>
        <taxon>Cichlomorphae</taxon>
        <taxon>Cichliformes</taxon>
        <taxon>Cichlidae</taxon>
        <taxon>African cichlids</taxon>
        <taxon>Pseudocrenilabrinae</taxon>
        <taxon>Haplochromini</taxon>
        <taxon>Pundamilia</taxon>
    </lineage>
</organism>
<dbReference type="RefSeq" id="XP_005723206.1">
    <property type="nucleotide sequence ID" value="XM_005723149.1"/>
</dbReference>
<feature type="compositionally biased region" description="Polar residues" evidence="1">
    <location>
        <begin position="367"/>
        <end position="399"/>
    </location>
</feature>
<feature type="region of interest" description="Disordered" evidence="1">
    <location>
        <begin position="208"/>
        <end position="290"/>
    </location>
</feature>